<dbReference type="InterPro" id="IPR036249">
    <property type="entry name" value="Thioredoxin-like_sf"/>
</dbReference>
<keyword evidence="2" id="KW-0560">Oxidoreductase</keyword>
<evidence type="ECO:0000259" key="6">
    <source>
        <dbReference type="PROSITE" id="PS51352"/>
    </source>
</evidence>
<evidence type="ECO:0000313" key="7">
    <source>
        <dbReference type="EMBL" id="KFB00992.1"/>
    </source>
</evidence>
<dbReference type="GO" id="GO:0006979">
    <property type="term" value="P:response to oxidative stress"/>
    <property type="evidence" value="ECO:0007669"/>
    <property type="project" value="TreeGrafter"/>
</dbReference>
<dbReference type="PIRSF" id="PIRSF000239">
    <property type="entry name" value="AHPC"/>
    <property type="match status" value="1"/>
</dbReference>
<evidence type="ECO:0000256" key="4">
    <source>
        <dbReference type="ARBA" id="ARBA00037420"/>
    </source>
</evidence>
<dbReference type="GO" id="GO:0005829">
    <property type="term" value="C:cytosol"/>
    <property type="evidence" value="ECO:0007669"/>
    <property type="project" value="TreeGrafter"/>
</dbReference>
<dbReference type="GO" id="GO:0042744">
    <property type="term" value="P:hydrogen peroxide catabolic process"/>
    <property type="evidence" value="ECO:0007669"/>
    <property type="project" value="TreeGrafter"/>
</dbReference>
<dbReference type="RefSeq" id="WP_036123103.1">
    <property type="nucleotide sequence ID" value="NZ_BMET01000004.1"/>
</dbReference>
<keyword evidence="8" id="KW-1185">Reference proteome</keyword>
<sequence>MAFVGKRFPDLNVDAMNDMGDTFKLNVLEEAINNKKKVVLFWYPKDFTFVCPTELHAFQAAMAEFEKRNTIVIGASCDTPEVHFAWLNTAKDNGGIEGVTYPILADSNRNLASTLGILDITNETFNEETGIVTVEGDNVTYRATYIIDEEGIVQHESVNNMPLGRNVNEYIRIIDALTHVQEKGEVCPANWEEGKTAMNANRDGVAEYLKAHLN</sequence>
<feature type="active site" description="Cysteine sulfenic acid (-SOH) intermediate; for peroxidase activity" evidence="5">
    <location>
        <position position="51"/>
    </location>
</feature>
<feature type="domain" description="Thioredoxin" evidence="6">
    <location>
        <begin position="2"/>
        <end position="179"/>
    </location>
</feature>
<evidence type="ECO:0000256" key="5">
    <source>
        <dbReference type="PIRSR" id="PIRSR000239-1"/>
    </source>
</evidence>
<dbReference type="OrthoDB" id="9812811at2"/>
<protein>
    <recommendedName>
        <fullName evidence="3">Thioredoxin peroxidase</fullName>
    </recommendedName>
</protein>
<organism evidence="7 8">
    <name type="scientific">Mangrovimonas yunxiaonensis</name>
    <dbReference type="NCBI Taxonomy" id="1197477"/>
    <lineage>
        <taxon>Bacteria</taxon>
        <taxon>Pseudomonadati</taxon>
        <taxon>Bacteroidota</taxon>
        <taxon>Flavobacteriia</taxon>
        <taxon>Flavobacteriales</taxon>
        <taxon>Flavobacteriaceae</taxon>
        <taxon>Mangrovimonas</taxon>
    </lineage>
</organism>
<reference evidence="8" key="2">
    <citation type="submission" date="2014-07" db="EMBL/GenBank/DDBJ databases">
        <title>Genome sequence of Mangrovimonas yunxiaonensis.</title>
        <authorList>
            <person name="Li Y."/>
            <person name="Zheng T."/>
        </authorList>
    </citation>
    <scope>NUCLEOTIDE SEQUENCE [LARGE SCALE GENOMIC DNA]</scope>
    <source>
        <strain evidence="8">LY01</strain>
    </source>
</reference>
<dbReference type="GO" id="GO:0033554">
    <property type="term" value="P:cellular response to stress"/>
    <property type="evidence" value="ECO:0007669"/>
    <property type="project" value="TreeGrafter"/>
</dbReference>
<dbReference type="EMBL" id="JPFK01000007">
    <property type="protein sequence ID" value="KFB00992.1"/>
    <property type="molecule type" value="Genomic_DNA"/>
</dbReference>
<dbReference type="eggNOG" id="COG0450">
    <property type="taxonomic scope" value="Bacteria"/>
</dbReference>
<dbReference type="STRING" id="1197477.IA57_11185"/>
<dbReference type="Gene3D" id="3.40.30.10">
    <property type="entry name" value="Glutaredoxin"/>
    <property type="match status" value="1"/>
</dbReference>
<dbReference type="PANTHER" id="PTHR10681">
    <property type="entry name" value="THIOREDOXIN PEROXIDASE"/>
    <property type="match status" value="1"/>
</dbReference>
<dbReference type="Pfam" id="PF10417">
    <property type="entry name" value="1-cysPrx_C"/>
    <property type="match status" value="1"/>
</dbReference>
<dbReference type="AlphaFoldDB" id="A0A084TJV6"/>
<dbReference type="GO" id="GO:0045454">
    <property type="term" value="P:cell redox homeostasis"/>
    <property type="evidence" value="ECO:0007669"/>
    <property type="project" value="TreeGrafter"/>
</dbReference>
<comment type="caution">
    <text evidence="7">The sequence shown here is derived from an EMBL/GenBank/DDBJ whole genome shotgun (WGS) entry which is preliminary data.</text>
</comment>
<evidence type="ECO:0000256" key="1">
    <source>
        <dbReference type="ARBA" id="ARBA00009796"/>
    </source>
</evidence>
<comment type="function">
    <text evidence="4">Thiol-specific peroxidase that catalyzes the reduction of hydrogen peroxide and organic hydroperoxides to water and alcohols, respectively. Plays a role in cell protection against oxidative stress by detoxifying peroxides.</text>
</comment>
<evidence type="ECO:0000313" key="8">
    <source>
        <dbReference type="Proteomes" id="UP000028521"/>
    </source>
</evidence>
<dbReference type="PANTHER" id="PTHR10681:SF128">
    <property type="entry name" value="THIOREDOXIN-DEPENDENT PEROXIDE REDUCTASE, MITOCHONDRIAL"/>
    <property type="match status" value="1"/>
</dbReference>
<accession>A0A084TJV6</accession>
<dbReference type="InterPro" id="IPR024706">
    <property type="entry name" value="Peroxiredoxin_AhpC-typ"/>
</dbReference>
<gene>
    <name evidence="7" type="ORF">IA57_11185</name>
</gene>
<comment type="similarity">
    <text evidence="1">Belongs to the peroxiredoxin family. AhpC/Prx1 subfamily.</text>
</comment>
<dbReference type="InterPro" id="IPR050217">
    <property type="entry name" value="Peroxiredoxin"/>
</dbReference>
<name>A0A084TJV6_9FLAO</name>
<evidence type="ECO:0000256" key="3">
    <source>
        <dbReference type="ARBA" id="ARBA00032824"/>
    </source>
</evidence>
<dbReference type="GO" id="GO:0008379">
    <property type="term" value="F:thioredoxin peroxidase activity"/>
    <property type="evidence" value="ECO:0007669"/>
    <property type="project" value="TreeGrafter"/>
</dbReference>
<dbReference type="InterPro" id="IPR019479">
    <property type="entry name" value="Peroxiredoxin_C"/>
</dbReference>
<proteinExistence type="inferred from homology"/>
<dbReference type="SUPFAM" id="SSF52833">
    <property type="entry name" value="Thioredoxin-like"/>
    <property type="match status" value="1"/>
</dbReference>
<evidence type="ECO:0000256" key="2">
    <source>
        <dbReference type="ARBA" id="ARBA00023002"/>
    </source>
</evidence>
<dbReference type="Proteomes" id="UP000028521">
    <property type="component" value="Unassembled WGS sequence"/>
</dbReference>
<reference evidence="7 8" key="1">
    <citation type="journal article" date="2014" name="Genome Announc.">
        <title>Draft Genome Sequence of the Algicidal Bacterium Mangrovimonas yunxiaonensis Strain LY01.</title>
        <authorList>
            <person name="Li Y."/>
            <person name="Zhu H."/>
            <person name="Li C."/>
            <person name="Zhang H."/>
            <person name="Chen Z."/>
            <person name="Zheng W."/>
            <person name="Xu H."/>
            <person name="Zheng T."/>
        </authorList>
    </citation>
    <scope>NUCLEOTIDE SEQUENCE [LARGE SCALE GENOMIC DNA]</scope>
    <source>
        <strain evidence="7 8">LY01</strain>
    </source>
</reference>
<dbReference type="CDD" id="cd03015">
    <property type="entry name" value="PRX_Typ2cys"/>
    <property type="match status" value="1"/>
</dbReference>
<dbReference type="Pfam" id="PF00578">
    <property type="entry name" value="AhpC-TSA"/>
    <property type="match status" value="1"/>
</dbReference>
<dbReference type="InterPro" id="IPR000866">
    <property type="entry name" value="AhpC/TSA"/>
</dbReference>
<dbReference type="PROSITE" id="PS51352">
    <property type="entry name" value="THIOREDOXIN_2"/>
    <property type="match status" value="1"/>
</dbReference>
<dbReference type="InterPro" id="IPR013766">
    <property type="entry name" value="Thioredoxin_domain"/>
</dbReference>